<proteinExistence type="predicted"/>
<reference evidence="2" key="1">
    <citation type="submission" date="2020-05" db="EMBL/GenBank/DDBJ databases">
        <authorList>
            <person name="Chiriac C."/>
            <person name="Salcher M."/>
            <person name="Ghai R."/>
            <person name="Kavagutti S V."/>
        </authorList>
    </citation>
    <scope>NUCLEOTIDE SEQUENCE</scope>
</reference>
<evidence type="ECO:0000256" key="1">
    <source>
        <dbReference type="SAM" id="Phobius"/>
    </source>
</evidence>
<dbReference type="AlphaFoldDB" id="A0A6J7F4B7"/>
<feature type="transmembrane region" description="Helical" evidence="1">
    <location>
        <begin position="12"/>
        <end position="33"/>
    </location>
</feature>
<accession>A0A6J7F4B7</accession>
<sequence>MSLTNDHTFATSAAMAISTSMKSVGALMTCVLLSRTQNS</sequence>
<name>A0A6J7F4B7_9ZZZZ</name>
<gene>
    <name evidence="2" type="ORF">UFOPK3482_01062</name>
</gene>
<evidence type="ECO:0000313" key="2">
    <source>
        <dbReference type="EMBL" id="CAB4888355.1"/>
    </source>
</evidence>
<keyword evidence="1" id="KW-1133">Transmembrane helix</keyword>
<keyword evidence="1" id="KW-0812">Transmembrane</keyword>
<dbReference type="EMBL" id="CAFBLZ010000107">
    <property type="protein sequence ID" value="CAB4888355.1"/>
    <property type="molecule type" value="Genomic_DNA"/>
</dbReference>
<keyword evidence="1" id="KW-0472">Membrane</keyword>
<protein>
    <submittedName>
        <fullName evidence="2">Unannotated protein</fullName>
    </submittedName>
</protein>
<organism evidence="2">
    <name type="scientific">freshwater metagenome</name>
    <dbReference type="NCBI Taxonomy" id="449393"/>
    <lineage>
        <taxon>unclassified sequences</taxon>
        <taxon>metagenomes</taxon>
        <taxon>ecological metagenomes</taxon>
    </lineage>
</organism>